<reference evidence="3" key="1">
    <citation type="submission" date="2022-10" db="EMBL/GenBank/DDBJ databases">
        <title>Genome assembly of Pristionchus species.</title>
        <authorList>
            <person name="Yoshida K."/>
            <person name="Sommer R.J."/>
        </authorList>
    </citation>
    <scope>NUCLEOTIDE SEQUENCE [LARGE SCALE GENOMIC DNA]</scope>
    <source>
        <strain evidence="3">RS5460</strain>
    </source>
</reference>
<gene>
    <name evidence="2" type="ORF">PMAYCL1PPCAC_15666</name>
</gene>
<accession>A0AAN5CJA5</accession>
<keyword evidence="3" id="KW-1185">Reference proteome</keyword>
<evidence type="ECO:0000313" key="2">
    <source>
        <dbReference type="EMBL" id="GMR45471.1"/>
    </source>
</evidence>
<evidence type="ECO:0000256" key="1">
    <source>
        <dbReference type="SAM" id="MobiDB-lite"/>
    </source>
</evidence>
<feature type="region of interest" description="Disordered" evidence="1">
    <location>
        <begin position="111"/>
        <end position="130"/>
    </location>
</feature>
<proteinExistence type="predicted"/>
<feature type="compositionally biased region" description="Polar residues" evidence="1">
    <location>
        <begin position="61"/>
        <end position="76"/>
    </location>
</feature>
<evidence type="ECO:0000313" key="3">
    <source>
        <dbReference type="Proteomes" id="UP001328107"/>
    </source>
</evidence>
<dbReference type="EMBL" id="BTRK01000004">
    <property type="protein sequence ID" value="GMR45471.1"/>
    <property type="molecule type" value="Genomic_DNA"/>
</dbReference>
<name>A0AAN5CJA5_9BILA</name>
<sequence length="164" mass="17605">MARCIGVCREKRSVHRNPASIGAIGRALVVDGGTISGEAACLPSSFSAESLPEESLHRSANRPNSQSVDEGIGSQLQNHLAIDSGPEEDACVQSDVVHVDEHAVLSANENEVEHADAPGEGEGGHDEQRRPHQFQARVHVILPRSALRTSGDFGRLVELRLCFE</sequence>
<dbReference type="Proteomes" id="UP001328107">
    <property type="component" value="Unassembled WGS sequence"/>
</dbReference>
<feature type="region of interest" description="Disordered" evidence="1">
    <location>
        <begin position="52"/>
        <end position="76"/>
    </location>
</feature>
<protein>
    <submittedName>
        <fullName evidence="2">Uncharacterized protein</fullName>
    </submittedName>
</protein>
<dbReference type="AlphaFoldDB" id="A0AAN5CJA5"/>
<comment type="caution">
    <text evidence="2">The sequence shown here is derived from an EMBL/GenBank/DDBJ whole genome shotgun (WGS) entry which is preliminary data.</text>
</comment>
<organism evidence="2 3">
    <name type="scientific">Pristionchus mayeri</name>
    <dbReference type="NCBI Taxonomy" id="1317129"/>
    <lineage>
        <taxon>Eukaryota</taxon>
        <taxon>Metazoa</taxon>
        <taxon>Ecdysozoa</taxon>
        <taxon>Nematoda</taxon>
        <taxon>Chromadorea</taxon>
        <taxon>Rhabditida</taxon>
        <taxon>Rhabditina</taxon>
        <taxon>Diplogasteromorpha</taxon>
        <taxon>Diplogasteroidea</taxon>
        <taxon>Neodiplogasteridae</taxon>
        <taxon>Pristionchus</taxon>
    </lineage>
</organism>